<accession>A0ABS9J297</accession>
<dbReference type="RefSeq" id="WP_236958531.1">
    <property type="nucleotide sequence ID" value="NZ_JAETXX010000003.1"/>
</dbReference>
<gene>
    <name evidence="1" type="ORF">JM658_06950</name>
</gene>
<evidence type="ECO:0000313" key="2">
    <source>
        <dbReference type="Proteomes" id="UP000829517"/>
    </source>
</evidence>
<dbReference type="Proteomes" id="UP000829517">
    <property type="component" value="Unassembled WGS sequence"/>
</dbReference>
<proteinExistence type="predicted"/>
<dbReference type="InterPro" id="IPR008551">
    <property type="entry name" value="TANGO2"/>
</dbReference>
<comment type="caution">
    <text evidence="1">The sequence shown here is derived from an EMBL/GenBank/DDBJ whole genome shotgun (WGS) entry which is preliminary data.</text>
</comment>
<dbReference type="Pfam" id="PF05742">
    <property type="entry name" value="TANGO2"/>
    <property type="match status" value="1"/>
</dbReference>
<keyword evidence="2" id="KW-1185">Reference proteome</keyword>
<evidence type="ECO:0000313" key="1">
    <source>
        <dbReference type="EMBL" id="MCF8714567.1"/>
    </source>
</evidence>
<name>A0ABS9J297_9FLAO</name>
<protein>
    <submittedName>
        <fullName evidence="1">NRDE family protein</fullName>
    </submittedName>
</protein>
<dbReference type="PANTHER" id="PTHR17985:SF8">
    <property type="entry name" value="TRANSPORT AND GOLGI ORGANIZATION PROTEIN 2 HOMOLOG"/>
    <property type="match status" value="1"/>
</dbReference>
<sequence>MCTVSYIPTKEGFYLTSNRDEDPNRKTLPPQTIKVAKNVVLKAPIDEEKGGTWIATNGTTKVACLLNGGFIKHERKTPYAKSRGHFVLESFKDASFLEFIESVSLANIEPFTLILIDDFLQVLVWDGTKNHIQFLSKSIPHLWSSSSLYDQKMHDLKLNMFESFIAEQNVTSNTILNLHDNELFLLKKPQVETVSTTQLFKNAEGLSIDYFSRIDAVKSLGNSLVNK</sequence>
<dbReference type="EMBL" id="JAETXX010000003">
    <property type="protein sequence ID" value="MCF8714567.1"/>
    <property type="molecule type" value="Genomic_DNA"/>
</dbReference>
<dbReference type="PANTHER" id="PTHR17985">
    <property type="entry name" value="SER/THR-RICH PROTEIN T10 IN DGCR REGION"/>
    <property type="match status" value="1"/>
</dbReference>
<reference evidence="1 2" key="1">
    <citation type="submission" date="2021-01" db="EMBL/GenBank/DDBJ databases">
        <title>Genome sequencing of Joostella atrarenae M1-2 (= KCTC 23194).</title>
        <authorList>
            <person name="Zakaria M.R."/>
            <person name="Lam M.Q."/>
            <person name="Chong C.S."/>
        </authorList>
    </citation>
    <scope>NUCLEOTIDE SEQUENCE [LARGE SCALE GENOMIC DNA]</scope>
    <source>
        <strain evidence="1 2">M1-2</strain>
    </source>
</reference>
<organism evidence="1 2">
    <name type="scientific">Joostella atrarenae</name>
    <dbReference type="NCBI Taxonomy" id="679257"/>
    <lineage>
        <taxon>Bacteria</taxon>
        <taxon>Pseudomonadati</taxon>
        <taxon>Bacteroidota</taxon>
        <taxon>Flavobacteriia</taxon>
        <taxon>Flavobacteriales</taxon>
        <taxon>Flavobacteriaceae</taxon>
        <taxon>Joostella</taxon>
    </lineage>
</organism>